<dbReference type="Proteomes" id="UP000011996">
    <property type="component" value="Unassembled WGS sequence"/>
</dbReference>
<evidence type="ECO:0000313" key="3">
    <source>
        <dbReference type="Proteomes" id="UP000011996"/>
    </source>
</evidence>
<organism evidence="2 3">
    <name type="scientific">Rhodopirellula europaea SH398</name>
    <dbReference type="NCBI Taxonomy" id="1263868"/>
    <lineage>
        <taxon>Bacteria</taxon>
        <taxon>Pseudomonadati</taxon>
        <taxon>Planctomycetota</taxon>
        <taxon>Planctomycetia</taxon>
        <taxon>Pirellulales</taxon>
        <taxon>Pirellulaceae</taxon>
        <taxon>Rhodopirellula</taxon>
    </lineage>
</organism>
<name>M5SJ70_9BACT</name>
<protein>
    <submittedName>
        <fullName evidence="2">Uncharacterized protein</fullName>
    </submittedName>
</protein>
<reference evidence="2 3" key="1">
    <citation type="journal article" date="2013" name="Mar. Genomics">
        <title>Expression of sulfatases in Rhodopirellula baltica and the diversity of sulfatases in the genus Rhodopirellula.</title>
        <authorList>
            <person name="Wegner C.E."/>
            <person name="Richter-Heitmann T."/>
            <person name="Klindworth A."/>
            <person name="Klockow C."/>
            <person name="Richter M."/>
            <person name="Achstetter T."/>
            <person name="Glockner F.O."/>
            <person name="Harder J."/>
        </authorList>
    </citation>
    <scope>NUCLEOTIDE SEQUENCE [LARGE SCALE GENOMIC DNA]</scope>
    <source>
        <strain evidence="2 3">SH398</strain>
    </source>
</reference>
<evidence type="ECO:0000313" key="2">
    <source>
        <dbReference type="EMBL" id="EMI26249.1"/>
    </source>
</evidence>
<feature type="region of interest" description="Disordered" evidence="1">
    <location>
        <begin position="1"/>
        <end position="29"/>
    </location>
</feature>
<dbReference type="PATRIC" id="fig|1263868.3.peg.3305"/>
<dbReference type="EMBL" id="ANOF01000097">
    <property type="protein sequence ID" value="EMI26249.1"/>
    <property type="molecule type" value="Genomic_DNA"/>
</dbReference>
<sequence length="66" mass="7568">MRGGCQTAKRTRDSHHKPLPTNDLETRNHSHDLPIQLHTSYHFDDIDTNLRPRGETLLTTLALPAR</sequence>
<evidence type="ECO:0000256" key="1">
    <source>
        <dbReference type="SAM" id="MobiDB-lite"/>
    </source>
</evidence>
<accession>M5SJ70</accession>
<proteinExistence type="predicted"/>
<comment type="caution">
    <text evidence="2">The sequence shown here is derived from an EMBL/GenBank/DDBJ whole genome shotgun (WGS) entry which is preliminary data.</text>
</comment>
<gene>
    <name evidence="2" type="ORF">RESH_03055</name>
</gene>
<dbReference type="STRING" id="1263868.RESH_03055"/>
<dbReference type="AlphaFoldDB" id="M5SJ70"/>